<dbReference type="GO" id="GO:0015288">
    <property type="term" value="F:porin activity"/>
    <property type="evidence" value="ECO:0007669"/>
    <property type="project" value="UniProtKB-KW"/>
</dbReference>
<feature type="domain" description="Partial AB-hydrolase lipase" evidence="16">
    <location>
        <begin position="312"/>
        <end position="374"/>
    </location>
</feature>
<dbReference type="InterPro" id="IPR029058">
    <property type="entry name" value="AB_hydrolase_fold"/>
</dbReference>
<dbReference type="FunFam" id="2.40.160.10:FF:000001">
    <property type="entry name" value="Voltage-dependent anion-selective channel protein 2"/>
    <property type="match status" value="1"/>
</dbReference>
<keyword evidence="11" id="KW-0443">Lipid metabolism</keyword>
<evidence type="ECO:0000256" key="3">
    <source>
        <dbReference type="ARBA" id="ARBA00022448"/>
    </source>
</evidence>
<dbReference type="Gene3D" id="2.40.160.10">
    <property type="entry name" value="Porin"/>
    <property type="match status" value="1"/>
</dbReference>
<dbReference type="PANTHER" id="PTHR11005">
    <property type="entry name" value="LYSOSOMAL ACID LIPASE-RELATED"/>
    <property type="match status" value="1"/>
</dbReference>
<evidence type="ECO:0000256" key="5">
    <source>
        <dbReference type="ARBA" id="ARBA00022692"/>
    </source>
</evidence>
<dbReference type="GO" id="GO:0016787">
    <property type="term" value="F:hydrolase activity"/>
    <property type="evidence" value="ECO:0007669"/>
    <property type="project" value="UniProtKB-KW"/>
</dbReference>
<comment type="caution">
    <text evidence="17">The sequence shown here is derived from an EMBL/GenBank/DDBJ whole genome shotgun (WGS) entry which is preliminary data.</text>
</comment>
<gene>
    <name evidence="17" type="ORF">P5673_002272</name>
</gene>
<dbReference type="GO" id="GO:0008308">
    <property type="term" value="F:voltage-gated monoatomic anion channel activity"/>
    <property type="evidence" value="ECO:0007669"/>
    <property type="project" value="InterPro"/>
</dbReference>
<dbReference type="InterPro" id="IPR001925">
    <property type="entry name" value="Porin_Euk"/>
</dbReference>
<sequence length="663" mass="73665">MWSPPPKYDDLGKESRDVFGKGYGFGAVKLDVKTKSKNGVEFITSGSSNNESGKVLGSLETKYKYTDYGVTLSDKWTTDNVITTNISVEDQLAKGLKMEFDASFAPNTGKKSAKIKSAYKQDYFHGTADVDFDFAGPAVQASAVVGYEGWVAGYQAAYDTAKSKLIANNFSFGYRSSDFNIHSSVNDASRFTGAIYHKISSNLETAAQLNWASGSSSTSFQVGCKYDVDADTSIRAKVNNTSLVGLAYTQCLREGVKVTLSSQIDTKNLNQGGHKIAAMRVFWQAVGLVLVVVLWGCISAQVTPLPEEKMNVTEIINYNGYPAEEYTVTTDDGYILTIQRIPGGRQETLSAGPKPVILVQHGLLASSSNWVVNLPNESFGFILADKGFDVWLGNVRGNTYGLHHVNLSVDSDAFWNFSWDEMAKYDLPTIVNFILNKTGQPSLYYAGHSQGTLIPFAELSRNKELAQKIKAVFAMGPVAYLNHMESPLKYIADLTPEVEFLFEVFGVRDFLPSDDIIHWLATYVCKPTDLKELCSNLIFIICGFDKPQLNMMYKYKKFQMFDYGSPEKNKQHYGIDTPPQYNASAFDVPVALYWGGNDWLADPQDVQTLMKLLPKKMPDKYLAAWQHLDFIWGLDAAPLVYDDIIKRILTMENQLDVTDGGRV</sequence>
<keyword evidence="15" id="KW-0325">Glycoprotein</keyword>
<comment type="similarity">
    <text evidence="2">Belongs to the eukaryotic mitochondrial porin family.</text>
</comment>
<dbReference type="InterPro" id="IPR027246">
    <property type="entry name" value="Porin_Euk/Tom40"/>
</dbReference>
<dbReference type="Pfam" id="PF04083">
    <property type="entry name" value="Abhydro_lipase"/>
    <property type="match status" value="1"/>
</dbReference>
<dbReference type="Pfam" id="PF01459">
    <property type="entry name" value="Porin_3"/>
    <property type="match status" value="1"/>
</dbReference>
<evidence type="ECO:0000256" key="2">
    <source>
        <dbReference type="ARBA" id="ARBA00007780"/>
    </source>
</evidence>
<evidence type="ECO:0000256" key="13">
    <source>
        <dbReference type="ARBA" id="ARBA00023128"/>
    </source>
</evidence>
<dbReference type="CDD" id="cd07306">
    <property type="entry name" value="Porin3_VDAC"/>
    <property type="match status" value="1"/>
</dbReference>
<evidence type="ECO:0000256" key="12">
    <source>
        <dbReference type="ARBA" id="ARBA00023114"/>
    </source>
</evidence>
<evidence type="ECO:0000256" key="6">
    <source>
        <dbReference type="ARBA" id="ARBA00022729"/>
    </source>
</evidence>
<keyword evidence="6" id="KW-0732">Signal</keyword>
<evidence type="ECO:0000256" key="14">
    <source>
        <dbReference type="ARBA" id="ARBA00023136"/>
    </source>
</evidence>
<dbReference type="InterPro" id="IPR006693">
    <property type="entry name" value="AB_hydrolase_lipase"/>
</dbReference>
<evidence type="ECO:0000313" key="17">
    <source>
        <dbReference type="EMBL" id="KAK2573219.1"/>
    </source>
</evidence>
<keyword evidence="7" id="KW-1000">Mitochondrion outer membrane</keyword>
<reference evidence="17" key="1">
    <citation type="journal article" date="2023" name="G3 (Bethesda)">
        <title>Whole genome assembly and annotation of the endangered Caribbean coral Acropora cervicornis.</title>
        <authorList>
            <person name="Selwyn J.D."/>
            <person name="Vollmer S.V."/>
        </authorList>
    </citation>
    <scope>NUCLEOTIDE SEQUENCE</scope>
    <source>
        <strain evidence="17">K2</strain>
    </source>
</reference>
<dbReference type="AlphaFoldDB" id="A0AAD9R542"/>
<dbReference type="PRINTS" id="PR00185">
    <property type="entry name" value="EUKARYTPORIN"/>
</dbReference>
<dbReference type="PROSITE" id="PS00558">
    <property type="entry name" value="EUKARYOTIC_PORIN"/>
    <property type="match status" value="1"/>
</dbReference>
<keyword evidence="9" id="KW-0442">Lipid degradation</keyword>
<evidence type="ECO:0000256" key="1">
    <source>
        <dbReference type="ARBA" id="ARBA00004294"/>
    </source>
</evidence>
<keyword evidence="12" id="KW-0626">Porin</keyword>
<evidence type="ECO:0000256" key="8">
    <source>
        <dbReference type="ARBA" id="ARBA00022801"/>
    </source>
</evidence>
<dbReference type="FunFam" id="3.40.50.1820:FF:000021">
    <property type="entry name" value="Lipase"/>
    <property type="match status" value="1"/>
</dbReference>
<keyword evidence="3" id="KW-0813">Transport</keyword>
<dbReference type="SUPFAM" id="SSF53474">
    <property type="entry name" value="alpha/beta-Hydrolases"/>
    <property type="match status" value="1"/>
</dbReference>
<keyword evidence="8" id="KW-0378">Hydrolase</keyword>
<dbReference type="GO" id="GO:0005741">
    <property type="term" value="C:mitochondrial outer membrane"/>
    <property type="evidence" value="ECO:0007669"/>
    <property type="project" value="UniProtKB-SubCell"/>
</dbReference>
<organism evidence="17 18">
    <name type="scientific">Acropora cervicornis</name>
    <name type="common">Staghorn coral</name>
    <dbReference type="NCBI Taxonomy" id="6130"/>
    <lineage>
        <taxon>Eukaryota</taxon>
        <taxon>Metazoa</taxon>
        <taxon>Cnidaria</taxon>
        <taxon>Anthozoa</taxon>
        <taxon>Hexacorallia</taxon>
        <taxon>Scleractinia</taxon>
        <taxon>Astrocoeniina</taxon>
        <taxon>Acroporidae</taxon>
        <taxon>Acropora</taxon>
    </lineage>
</organism>
<proteinExistence type="inferred from homology"/>
<keyword evidence="5" id="KW-0812">Transmembrane</keyword>
<evidence type="ECO:0000313" key="18">
    <source>
        <dbReference type="Proteomes" id="UP001249851"/>
    </source>
</evidence>
<evidence type="ECO:0000256" key="15">
    <source>
        <dbReference type="ARBA" id="ARBA00023180"/>
    </source>
</evidence>
<reference evidence="17" key="2">
    <citation type="journal article" date="2023" name="Science">
        <title>Genomic signatures of disease resistance in endangered staghorn corals.</title>
        <authorList>
            <person name="Vollmer S.V."/>
            <person name="Selwyn J.D."/>
            <person name="Despard B.A."/>
            <person name="Roesel C.L."/>
        </authorList>
    </citation>
    <scope>NUCLEOTIDE SEQUENCE</scope>
    <source>
        <strain evidence="17">K2</strain>
    </source>
</reference>
<comment type="subcellular location">
    <subcellularLocation>
        <location evidence="1">Mitochondrion outer membrane</location>
    </subcellularLocation>
</comment>
<evidence type="ECO:0000259" key="16">
    <source>
        <dbReference type="Pfam" id="PF04083"/>
    </source>
</evidence>
<dbReference type="GO" id="GO:0016042">
    <property type="term" value="P:lipid catabolic process"/>
    <property type="evidence" value="ECO:0007669"/>
    <property type="project" value="UniProtKB-KW"/>
</dbReference>
<dbReference type="Gene3D" id="3.40.50.1820">
    <property type="entry name" value="alpha/beta hydrolase"/>
    <property type="match status" value="1"/>
</dbReference>
<keyword evidence="4" id="KW-1134">Transmembrane beta strand</keyword>
<evidence type="ECO:0000256" key="9">
    <source>
        <dbReference type="ARBA" id="ARBA00022963"/>
    </source>
</evidence>
<evidence type="ECO:0000256" key="11">
    <source>
        <dbReference type="ARBA" id="ARBA00023098"/>
    </source>
</evidence>
<dbReference type="Proteomes" id="UP001249851">
    <property type="component" value="Unassembled WGS sequence"/>
</dbReference>
<dbReference type="InterPro" id="IPR023614">
    <property type="entry name" value="Porin_dom_sf"/>
</dbReference>
<protein>
    <submittedName>
        <fullName evidence="17">Voltage-dependent anion-selective channel protein 2</fullName>
    </submittedName>
</protein>
<accession>A0AAD9R542</accession>
<name>A0AAD9R542_ACRCE</name>
<keyword evidence="14" id="KW-0472">Membrane</keyword>
<keyword evidence="10" id="KW-0406">Ion transport</keyword>
<keyword evidence="18" id="KW-1185">Reference proteome</keyword>
<evidence type="ECO:0000256" key="4">
    <source>
        <dbReference type="ARBA" id="ARBA00022452"/>
    </source>
</evidence>
<keyword evidence="13" id="KW-0496">Mitochondrion</keyword>
<dbReference type="GO" id="GO:0046930">
    <property type="term" value="C:pore complex"/>
    <property type="evidence" value="ECO:0007669"/>
    <property type="project" value="UniProtKB-KW"/>
</dbReference>
<evidence type="ECO:0000256" key="7">
    <source>
        <dbReference type="ARBA" id="ARBA00022787"/>
    </source>
</evidence>
<dbReference type="EMBL" id="JARQWQ010000003">
    <property type="protein sequence ID" value="KAK2573219.1"/>
    <property type="molecule type" value="Genomic_DNA"/>
</dbReference>
<evidence type="ECO:0000256" key="10">
    <source>
        <dbReference type="ARBA" id="ARBA00023065"/>
    </source>
</evidence>